<feature type="short sequence motif" description="DGA/G" evidence="4">
    <location>
        <begin position="286"/>
        <end position="288"/>
    </location>
</feature>
<dbReference type="EMBL" id="AEWX01000016">
    <property type="protein sequence ID" value="EGC20372.1"/>
    <property type="molecule type" value="Genomic_DNA"/>
</dbReference>
<dbReference type="InterPro" id="IPR016035">
    <property type="entry name" value="Acyl_Trfase/lysoPLipase"/>
</dbReference>
<evidence type="ECO:0000256" key="2">
    <source>
        <dbReference type="ARBA" id="ARBA00022963"/>
    </source>
</evidence>
<feature type="active site" description="Nucleophile" evidence="4">
    <location>
        <position position="165"/>
    </location>
</feature>
<evidence type="ECO:0000256" key="5">
    <source>
        <dbReference type="SAM" id="MobiDB-lite"/>
    </source>
</evidence>
<name>F0F691_9BACT</name>
<dbReference type="InterPro" id="IPR050301">
    <property type="entry name" value="NTE"/>
</dbReference>
<dbReference type="Gene3D" id="3.40.1090.10">
    <property type="entry name" value="Cytosolic phospholipase A2 catalytic domain"/>
    <property type="match status" value="2"/>
</dbReference>
<accession>F0F691</accession>
<keyword evidence="8" id="KW-1185">Reference proteome</keyword>
<evidence type="ECO:0000256" key="4">
    <source>
        <dbReference type="PROSITE-ProRule" id="PRU01161"/>
    </source>
</evidence>
<evidence type="ECO:0000256" key="1">
    <source>
        <dbReference type="ARBA" id="ARBA00022801"/>
    </source>
</evidence>
<sequence>MIIGRIALLFHRNCVTLHPLSYGKNRRAGIPGHGTTEAGSGAFPMPSPVEGNDERKRSGDTFFGKQPFRQAGSSFSLKAQDRLYGREVQGRKAATRRRDGRAEGGHWTGRSMWKSWNMPEHKSGQKIMKKGLVLEGGAMRGLFSAGVMDVLMENGIAPDGVIGVSAGAAFGCNMKSRQPGRVLRYNQKLAHDWRYASLRSLLTTGDYFGGEYAYHYVPRHVDYFDVDAFRENPMEFWAVCTNVGTGKAEYRQLKEVDDECLEYIRASASMPIAARIVTVDGRKLLDGGIADSIPLRFFQGQGYARNLVVLTQPEGFVKTPNPLMPLMRIWLRRHPRIVRALEQRHVMYNAELDYVREEEKKPNTLVLRPKGKLAIGHISHDPAEMQATYDQGRETALENLEKIKELFA</sequence>
<dbReference type="Pfam" id="PF19890">
    <property type="entry name" value="DUF6363"/>
    <property type="match status" value="1"/>
</dbReference>
<evidence type="ECO:0000313" key="7">
    <source>
        <dbReference type="EMBL" id="EGC20372.1"/>
    </source>
</evidence>
<comment type="caution">
    <text evidence="4">Lacks conserved residue(s) required for the propagation of feature annotation.</text>
</comment>
<feature type="region of interest" description="Disordered" evidence="5">
    <location>
        <begin position="28"/>
        <end position="57"/>
    </location>
</feature>
<dbReference type="HOGENOM" id="CLU_048271_1_0_10"/>
<dbReference type="STRING" id="888743.HMPREF9141_1108"/>
<evidence type="ECO:0000313" key="8">
    <source>
        <dbReference type="Proteomes" id="UP000005697"/>
    </source>
</evidence>
<dbReference type="Proteomes" id="UP000005697">
    <property type="component" value="Unassembled WGS sequence"/>
</dbReference>
<dbReference type="GO" id="GO:0016787">
    <property type="term" value="F:hydrolase activity"/>
    <property type="evidence" value="ECO:0007669"/>
    <property type="project" value="UniProtKB-UniRule"/>
</dbReference>
<dbReference type="Pfam" id="PF01734">
    <property type="entry name" value="Patatin"/>
    <property type="match status" value="1"/>
</dbReference>
<comment type="caution">
    <text evidence="7">The sequence shown here is derived from an EMBL/GenBank/DDBJ whole genome shotgun (WGS) entry which is preliminary data.</text>
</comment>
<dbReference type="GO" id="GO:0016042">
    <property type="term" value="P:lipid catabolic process"/>
    <property type="evidence" value="ECO:0007669"/>
    <property type="project" value="UniProtKB-UniRule"/>
</dbReference>
<keyword evidence="3 4" id="KW-0443">Lipid metabolism</keyword>
<dbReference type="PANTHER" id="PTHR14226">
    <property type="entry name" value="NEUROPATHY TARGET ESTERASE/SWISS CHEESE D.MELANOGASTER"/>
    <property type="match status" value="1"/>
</dbReference>
<dbReference type="SUPFAM" id="SSF52151">
    <property type="entry name" value="FabD/lysophospholipase-like"/>
    <property type="match status" value="1"/>
</dbReference>
<feature type="short sequence motif" description="GXSXG" evidence="4">
    <location>
        <begin position="163"/>
        <end position="167"/>
    </location>
</feature>
<dbReference type="InterPro" id="IPR045943">
    <property type="entry name" value="DUF6363"/>
</dbReference>
<dbReference type="eggNOG" id="COG4667">
    <property type="taxonomic scope" value="Bacteria"/>
</dbReference>
<gene>
    <name evidence="7" type="primary">rssA</name>
    <name evidence="7" type="ORF">HMPREF9141_1108</name>
</gene>
<reference evidence="7 8" key="1">
    <citation type="submission" date="2011-01" db="EMBL/GenBank/DDBJ databases">
        <authorList>
            <person name="Muzny D."/>
            <person name="Qin X."/>
            <person name="Deng J."/>
            <person name="Jiang H."/>
            <person name="Liu Y."/>
            <person name="Qu J."/>
            <person name="Song X.-Z."/>
            <person name="Zhang L."/>
            <person name="Thornton R."/>
            <person name="Coyle M."/>
            <person name="Francisco L."/>
            <person name="Jackson L."/>
            <person name="Javaid M."/>
            <person name="Korchina V."/>
            <person name="Kovar C."/>
            <person name="Mata R."/>
            <person name="Mathew T."/>
            <person name="Ngo R."/>
            <person name="Nguyen L."/>
            <person name="Nguyen N."/>
            <person name="Okwuonu G."/>
            <person name="Ongeri F."/>
            <person name="Pham C."/>
            <person name="Simmons D."/>
            <person name="Wilczek-Boney K."/>
            <person name="Hale W."/>
            <person name="Jakkamsetti A."/>
            <person name="Pham P."/>
            <person name="Ruth R."/>
            <person name="San Lucas F."/>
            <person name="Warren J."/>
            <person name="Zhang J."/>
            <person name="Zhao Z."/>
            <person name="Zhou C."/>
            <person name="Zhu D."/>
            <person name="Lee S."/>
            <person name="Bess C."/>
            <person name="Blankenburg K."/>
            <person name="Forbes L."/>
            <person name="Fu Q."/>
            <person name="Gubbala S."/>
            <person name="Hirani K."/>
            <person name="Jayaseelan J.C."/>
            <person name="Lara F."/>
            <person name="Munidasa M."/>
            <person name="Palculict T."/>
            <person name="Patil S."/>
            <person name="Pu L.-L."/>
            <person name="Saada N."/>
            <person name="Tang L."/>
            <person name="Weissenberger G."/>
            <person name="Zhu Y."/>
            <person name="Hemphill L."/>
            <person name="Shang Y."/>
            <person name="Youmans B."/>
            <person name="Ayvaz T."/>
            <person name="Ross M."/>
            <person name="Santibanez J."/>
            <person name="Aqrawi P."/>
            <person name="Gross S."/>
            <person name="Joshi V."/>
            <person name="Fowler G."/>
            <person name="Nazareth L."/>
            <person name="Reid J."/>
            <person name="Worley K."/>
            <person name="Petrosino J."/>
            <person name="Highlander S."/>
            <person name="Gibbs R."/>
        </authorList>
    </citation>
    <scope>NUCLEOTIDE SEQUENCE [LARGE SCALE GENOMIC DNA]</scope>
    <source>
        <strain evidence="7 8">DSM 16608</strain>
    </source>
</reference>
<dbReference type="PANTHER" id="PTHR14226:SF25">
    <property type="entry name" value="PHOSPHOESTERASE"/>
    <property type="match status" value="1"/>
</dbReference>
<dbReference type="InterPro" id="IPR037483">
    <property type="entry name" value="YjjU-like"/>
</dbReference>
<proteinExistence type="predicted"/>
<feature type="region of interest" description="Disordered" evidence="5">
    <location>
        <begin position="88"/>
        <end position="115"/>
    </location>
</feature>
<organism evidence="7 8">
    <name type="scientific">Prevotella multiformis DSM 16608</name>
    <dbReference type="NCBI Taxonomy" id="888743"/>
    <lineage>
        <taxon>Bacteria</taxon>
        <taxon>Pseudomonadati</taxon>
        <taxon>Bacteroidota</taxon>
        <taxon>Bacteroidia</taxon>
        <taxon>Bacteroidales</taxon>
        <taxon>Prevotellaceae</taxon>
        <taxon>Prevotella</taxon>
    </lineage>
</organism>
<dbReference type="CDD" id="cd07208">
    <property type="entry name" value="Pat_hypo_Ecoli_yjju_like"/>
    <property type="match status" value="1"/>
</dbReference>
<protein>
    <submittedName>
        <fullName evidence="7">Phospholipase, patatin family</fullName>
    </submittedName>
</protein>
<feature type="active site" description="Proton acceptor" evidence="4">
    <location>
        <position position="286"/>
    </location>
</feature>
<dbReference type="AlphaFoldDB" id="F0F691"/>
<keyword evidence="2 4" id="KW-0442">Lipid degradation</keyword>
<evidence type="ECO:0000256" key="3">
    <source>
        <dbReference type="ARBA" id="ARBA00023098"/>
    </source>
</evidence>
<evidence type="ECO:0000259" key="6">
    <source>
        <dbReference type="PROSITE" id="PS51635"/>
    </source>
</evidence>
<dbReference type="InterPro" id="IPR002641">
    <property type="entry name" value="PNPLA_dom"/>
</dbReference>
<keyword evidence="1 4" id="KW-0378">Hydrolase</keyword>
<feature type="compositionally biased region" description="Basic and acidic residues" evidence="5">
    <location>
        <begin position="88"/>
        <end position="104"/>
    </location>
</feature>
<dbReference type="PROSITE" id="PS51635">
    <property type="entry name" value="PNPLA"/>
    <property type="match status" value="1"/>
</dbReference>
<feature type="domain" description="PNPLA" evidence="6">
    <location>
        <begin position="132"/>
        <end position="299"/>
    </location>
</feature>